<organism evidence="7 8">
    <name type="scientific">Mucor saturninus</name>
    <dbReference type="NCBI Taxonomy" id="64648"/>
    <lineage>
        <taxon>Eukaryota</taxon>
        <taxon>Fungi</taxon>
        <taxon>Fungi incertae sedis</taxon>
        <taxon>Mucoromycota</taxon>
        <taxon>Mucoromycotina</taxon>
        <taxon>Mucoromycetes</taxon>
        <taxon>Mucorales</taxon>
        <taxon>Mucorineae</taxon>
        <taxon>Mucoraceae</taxon>
        <taxon>Mucor</taxon>
    </lineage>
</organism>
<reference evidence="7" key="1">
    <citation type="submission" date="2020-12" db="EMBL/GenBank/DDBJ databases">
        <title>Metabolic potential, ecology and presence of endohyphal bacteria is reflected in genomic diversity of Mucoromycotina.</title>
        <authorList>
            <person name="Muszewska A."/>
            <person name="Okrasinska A."/>
            <person name="Steczkiewicz K."/>
            <person name="Drgas O."/>
            <person name="Orlowska M."/>
            <person name="Perlinska-Lenart U."/>
            <person name="Aleksandrzak-Piekarczyk T."/>
            <person name="Szatraj K."/>
            <person name="Zielenkiewicz U."/>
            <person name="Pilsyk S."/>
            <person name="Malc E."/>
            <person name="Mieczkowski P."/>
            <person name="Kruszewska J.S."/>
            <person name="Biernat P."/>
            <person name="Pawlowska J."/>
        </authorList>
    </citation>
    <scope>NUCLEOTIDE SEQUENCE</scope>
    <source>
        <strain evidence="7">WA0000017839</strain>
    </source>
</reference>
<accession>A0A8H7QXX1</accession>
<evidence type="ECO:0000256" key="5">
    <source>
        <dbReference type="ARBA" id="ARBA00037847"/>
    </source>
</evidence>
<dbReference type="InterPro" id="IPR052606">
    <property type="entry name" value="DnaJ_domain_protein"/>
</dbReference>
<comment type="caution">
    <text evidence="7">The sequence shown here is derived from an EMBL/GenBank/DDBJ whole genome shotgun (WGS) entry which is preliminary data.</text>
</comment>
<evidence type="ECO:0000256" key="2">
    <source>
        <dbReference type="ARBA" id="ARBA00022729"/>
    </source>
</evidence>
<dbReference type="PANTHER" id="PTHR44653:SF2">
    <property type="entry name" value="DNAJ HOMOLOG SUBFAMILY C MEMBER 1"/>
    <property type="match status" value="1"/>
</dbReference>
<dbReference type="EMBL" id="JAEPRD010000078">
    <property type="protein sequence ID" value="KAG2200824.1"/>
    <property type="molecule type" value="Genomic_DNA"/>
</dbReference>
<evidence type="ECO:0000313" key="8">
    <source>
        <dbReference type="Proteomes" id="UP000603453"/>
    </source>
</evidence>
<comment type="subcellular location">
    <subcellularLocation>
        <location evidence="5">Endomembrane system</location>
        <topology evidence="5">Single-pass membrane protein</topology>
    </subcellularLocation>
</comment>
<keyword evidence="2" id="KW-0732">Signal</keyword>
<evidence type="ECO:0000256" key="3">
    <source>
        <dbReference type="ARBA" id="ARBA00022989"/>
    </source>
</evidence>
<dbReference type="SMART" id="SM00271">
    <property type="entry name" value="DnaJ"/>
    <property type="match status" value="1"/>
</dbReference>
<evidence type="ECO:0000256" key="1">
    <source>
        <dbReference type="ARBA" id="ARBA00022692"/>
    </source>
</evidence>
<dbReference type="Proteomes" id="UP000603453">
    <property type="component" value="Unassembled WGS sequence"/>
</dbReference>
<dbReference type="InterPro" id="IPR001623">
    <property type="entry name" value="DnaJ_domain"/>
</dbReference>
<dbReference type="Pfam" id="PF00226">
    <property type="entry name" value="DnaJ"/>
    <property type="match status" value="1"/>
</dbReference>
<dbReference type="PANTHER" id="PTHR44653">
    <property type="entry name" value="DNAJ HOMOLOG SUBFAMILY C MEMBER 1"/>
    <property type="match status" value="1"/>
</dbReference>
<keyword evidence="3" id="KW-1133">Transmembrane helix</keyword>
<sequence>MVLPQLYRTWHWRQDHLELFDLSTALQKNNTDFYAWLGVEPTATTAEISKAHRQLVLKLHPETSAEPAEKFEITNKVAYMLRTPQLRSVYNDILQQGHLPFFKGVFYYYTRYKLVCMGILICVAVTLLDYLKAWEKYFTEKITIEQFILNAKSMAQKMSAKHASAKTHKSFIDLGDRTLNCEITEAKEIFILNEKNERVPLTVAHILPMPSIWDTLLMRIPKKYMFP</sequence>
<name>A0A8H7QXX1_9FUNG</name>
<dbReference type="CDD" id="cd06257">
    <property type="entry name" value="DnaJ"/>
    <property type="match status" value="1"/>
</dbReference>
<evidence type="ECO:0000313" key="7">
    <source>
        <dbReference type="EMBL" id="KAG2200824.1"/>
    </source>
</evidence>
<dbReference type="PROSITE" id="PS50076">
    <property type="entry name" value="DNAJ_2"/>
    <property type="match status" value="1"/>
</dbReference>
<dbReference type="Gene3D" id="1.10.287.110">
    <property type="entry name" value="DnaJ domain"/>
    <property type="match status" value="1"/>
</dbReference>
<dbReference type="InterPro" id="IPR036869">
    <property type="entry name" value="J_dom_sf"/>
</dbReference>
<evidence type="ECO:0000259" key="6">
    <source>
        <dbReference type="PROSITE" id="PS50076"/>
    </source>
</evidence>
<dbReference type="AlphaFoldDB" id="A0A8H7QXX1"/>
<gene>
    <name evidence="7" type="ORF">INT47_001355</name>
</gene>
<keyword evidence="1" id="KW-0812">Transmembrane</keyword>
<feature type="domain" description="J" evidence="6">
    <location>
        <begin position="32"/>
        <end position="94"/>
    </location>
</feature>
<keyword evidence="4" id="KW-0472">Membrane</keyword>
<evidence type="ECO:0000256" key="4">
    <source>
        <dbReference type="ARBA" id="ARBA00023136"/>
    </source>
</evidence>
<protein>
    <recommendedName>
        <fullName evidence="6">J domain-containing protein</fullName>
    </recommendedName>
</protein>
<dbReference type="OrthoDB" id="413400at2759"/>
<dbReference type="GO" id="GO:0012505">
    <property type="term" value="C:endomembrane system"/>
    <property type="evidence" value="ECO:0007669"/>
    <property type="project" value="UniProtKB-SubCell"/>
</dbReference>
<keyword evidence="8" id="KW-1185">Reference proteome</keyword>
<proteinExistence type="predicted"/>
<dbReference type="SUPFAM" id="SSF46565">
    <property type="entry name" value="Chaperone J-domain"/>
    <property type="match status" value="1"/>
</dbReference>